<dbReference type="Gene3D" id="2.60.120.260">
    <property type="entry name" value="Galactose-binding domain-like"/>
    <property type="match status" value="2"/>
</dbReference>
<feature type="domain" description="DUF6531" evidence="5">
    <location>
        <begin position="819"/>
        <end position="893"/>
    </location>
</feature>
<evidence type="ECO:0000259" key="5">
    <source>
        <dbReference type="Pfam" id="PF20148"/>
    </source>
</evidence>
<dbReference type="InterPro" id="IPR056823">
    <property type="entry name" value="TEN-like_YD-shell"/>
</dbReference>
<dbReference type="InterPro" id="IPR055372">
    <property type="entry name" value="CBM96"/>
</dbReference>
<dbReference type="InterPro" id="IPR045351">
    <property type="entry name" value="DUF6531"/>
</dbReference>
<dbReference type="Gene3D" id="2.60.120.970">
    <property type="match status" value="1"/>
</dbReference>
<name>A0A6N2YDR0_ENTCA</name>
<proteinExistence type="predicted"/>
<organism evidence="8">
    <name type="scientific">Enterococcus casseliflavus</name>
    <name type="common">Enterococcus flavescens</name>
    <dbReference type="NCBI Taxonomy" id="37734"/>
    <lineage>
        <taxon>Bacteria</taxon>
        <taxon>Bacillati</taxon>
        <taxon>Bacillota</taxon>
        <taxon>Bacilli</taxon>
        <taxon>Lactobacillales</taxon>
        <taxon>Enterococcaceae</taxon>
        <taxon>Enterococcus</taxon>
    </lineage>
</organism>
<evidence type="ECO:0000256" key="4">
    <source>
        <dbReference type="ARBA" id="ARBA00022737"/>
    </source>
</evidence>
<reference evidence="8" key="1">
    <citation type="submission" date="2019-11" db="EMBL/GenBank/DDBJ databases">
        <authorList>
            <person name="Feng L."/>
        </authorList>
    </citation>
    <scope>NUCLEOTIDE SEQUENCE</scope>
    <source>
        <strain evidence="8">ECasseliflavusLFYP2</strain>
    </source>
</reference>
<dbReference type="SUPFAM" id="SSF49785">
    <property type="entry name" value="Galactose-binding domain-like"/>
    <property type="match status" value="1"/>
</dbReference>
<evidence type="ECO:0000259" key="7">
    <source>
        <dbReference type="Pfam" id="PF25023"/>
    </source>
</evidence>
<dbReference type="Pfam" id="PF25023">
    <property type="entry name" value="TEN_YD-shell"/>
    <property type="match status" value="2"/>
</dbReference>
<keyword evidence="8" id="KW-0378">Hydrolase</keyword>
<keyword evidence="2" id="KW-0964">Secreted</keyword>
<keyword evidence="3" id="KW-0732">Signal</keyword>
<accession>A0A6N2YDR0</accession>
<dbReference type="PANTHER" id="PTHR32305:SF17">
    <property type="entry name" value="TRNA NUCLEASE WAPA"/>
    <property type="match status" value="1"/>
</dbReference>
<dbReference type="Gene3D" id="2.180.10.10">
    <property type="entry name" value="RHS repeat-associated core"/>
    <property type="match status" value="2"/>
</dbReference>
<dbReference type="InterPro" id="IPR008979">
    <property type="entry name" value="Galactose-bd-like_sf"/>
</dbReference>
<dbReference type="Pfam" id="PF24517">
    <property type="entry name" value="CBM96"/>
    <property type="match status" value="1"/>
</dbReference>
<comment type="subcellular location">
    <subcellularLocation>
        <location evidence="1">Secreted</location>
    </subcellularLocation>
</comment>
<dbReference type="InterPro" id="IPR006530">
    <property type="entry name" value="YD"/>
</dbReference>
<feature type="domain" description="Teneurin-like YD-shell" evidence="7">
    <location>
        <begin position="1543"/>
        <end position="2119"/>
    </location>
</feature>
<evidence type="ECO:0000256" key="2">
    <source>
        <dbReference type="ARBA" id="ARBA00022525"/>
    </source>
</evidence>
<evidence type="ECO:0000313" key="8">
    <source>
        <dbReference type="EMBL" id="VYT64981.1"/>
    </source>
</evidence>
<evidence type="ECO:0000259" key="6">
    <source>
        <dbReference type="Pfam" id="PF24517"/>
    </source>
</evidence>
<sequence length="2280" mass="257043">MQGKKNYFRKGIVGSVIILLTAIVIPSTIAVAESIGEIDSKYMDAEYPYLVDSEEQEAIPQEPTEIIEERTENEVVLDNHDGTFTKKIYQEPIYTEAENSGKLEEIQTNLIIEDGLIQPDNVSITTTFLSKMEKGLYQIVGDGSEKLSFSFKGASGITKENKEQTSEMNQLHEKIADSSGEVIEDSSSANSQIHTQETINDQEEDQEKVYGEEVSISTEDRDVEISENEALYKNVLPEIDFRQMVFNQSVKEDLIIHSVNDYHSYYFEIETSLNPKVEDTGEVTFRTKDNKFIYEIPRPTMTDSNFDEQLGSGMSNESNYFEVIPLTKNLYQLVLRVDSDWIQSTERVFPIYIDPSITYNKLQDANARQANGGTNYSGASLWRPQLKAHTLWVGKYQDTQANQAYFKTDMSKINQATIQKAQFKVYNVWHSYDNLSNELSLNAVNQNWDPKKITWNNKPSHTYITKTNVKKAQWATFDVTTLVQEWSTGKRVNYGISLTTKNQDDHWKQVVAAENSTNIPYFEITYAYNKPVKPTVKGIAHDNQKTGHLEISWPKINGATSYQIILSSGKENLAFPVGNVTSFSTKGKGIFPTDKEIAEGISRYHTDGKGTDLALDPREFYENVDAEGAANSLKGISGYDVRIAAVYPGGISPQSDYVRTYLPIGAPKAPIAKAYSNLTEENSGYVQLSWEEVPLADSYEVLVFNGKDYQTFDVGNTLTWTTQGKGIWPTNEEIAVGKYQLHTDGKGSELAKDPRPVYKNAGTQYAAKTNYWFRVRGFRKDNKHVKSNDSAAAMPSIPDSKADKLGMTDFWTSIPVRGGQINAVNGNLLVTEEDFNLEGRGISIGLTRTFNSFNQEMGIFGKGWSSTFEERLIDNVQKNEIYWMEADNKQHVFKKKEAAYQAPPGLFSEIKKEVDGTYTKTEEDKSKTIYSKTGKLVKEIDKNQNTTNYTYDAADRLIKIKDASNREVILNYSKDGSLVESIQLPESKTLSFRYDSEGKLIESKTARGKTYGYGYNEQKQLISLYEPKHTDEHPQETKYVYEDNKIKEIIDPVQKKTQIAYNTTEHVTTVTNEKGKKTAYYYSKAGNPEKTIEDIEGLKLTTSYQYESNNLMKEINPKGQAETYTYDGEGNILTFTDAYGTETYAYNKNNDIVTETDTENRKTTTAYDGADALSETINDANTSSFTMYDRYGNILKESASLGTGENMVKNSGFESGNTEEWYLSQDKTRAKGSMSIDTKERAPGSLSGKYAIKIHSEPANSDRKTHSSTSIAQRFDVEPNTTYTLSADIKTANMKASQAFLDVWFIKSDNQTGDGWRNNRETAIQGNNDWVRRQVTFTTTKETRRIGIYLKNEQLANEAGSGDAWFDNVQLEKGSTHTGYNPVLNSGLEEATGLQEIQHFSLSGTKTNLQLSDEAFSGEQGFEMTRKSGTEGNGYIAQYVSLNQQKAEPITISALSKAKNVQAGDKSAAHQDYSLWADIIYQDGSKELRHEKFPTGNQDWNRAAIAVQPKQPIKEVKLLFMFRNQMTGTAYFDNLRIMEGSRLTESEYDVAGNYVVAQYDEELRKTSFTYDTFGNRLSETDEKGQQKNFQYDKDNQLVVTRLANGTEVKYTYDDNGNITKREIVANGIAQSHGYSYDADDKTTLYQDPLGRKISYEYDASGNEIGVNMPNGHQIKNEYDSADRQTKVLWGATPAYSFQYDPNGNQTKVTDHLNQVVTDKIYDDANRITKVQERGGTISYQYKDKPTKDSKGKTDKVADVTINKGAYSSKVSYEYNALDQNTSVSDGDNKYRFDYDEFGNKTLYTAGNGSMSNFSYDQTNKLTEVAIGTKNHIQVLKESYAYDATSNRTSIVHTDGKKTTYSYDSTNQLTKEVLPNGELRSYTYDGFGNRTSVTINNATHQATFNAGNQLISFNGQALTYDANGNRLSDEKYNYAWDQADRLVGVTKNGENQPFVTYTYDEDNRRLSKKINGQITNYHYDGDSIDVLYETDTNGQVLRHYIYSDDNIRLAMKSGKNTVYYHYNGHGDVVALTDENGQQVASYTYDAWGNVLTSEAKTELAKSNPYGYAGYTYDAEIQQYYLMARYYHPAHGVFTSLDPDPGDEDDPLTMNGYTYADNNPVMNVDPDGHWVWFAVGAGFAAYDAYKTYKKTKSWKKAGWAAAKSAATSAAFGGAFKVLGRGLKFARSASNLRWSNVTKRGSSVKNIRVNKSVRSFGKALKKSGYKQTKTYSNGKRVVHYTKSNKRYVYRGKAKSGDHTYDYFSGIKNAKGKNKVIKIRVRRW</sequence>
<dbReference type="NCBIfam" id="NF033679">
    <property type="entry name" value="DNRLRE_dom"/>
    <property type="match status" value="1"/>
</dbReference>
<dbReference type="PANTHER" id="PTHR32305">
    <property type="match status" value="1"/>
</dbReference>
<keyword evidence="4" id="KW-0677">Repeat</keyword>
<feature type="domain" description="Teneurin-like YD-shell" evidence="7">
    <location>
        <begin position="960"/>
        <end position="1178"/>
    </location>
</feature>
<gene>
    <name evidence="8" type="primary">wapA_1</name>
    <name evidence="8" type="ORF">ECLFYP2_01267</name>
</gene>
<dbReference type="NCBIfam" id="TIGR03696">
    <property type="entry name" value="Rhs_assc_core"/>
    <property type="match status" value="1"/>
</dbReference>
<dbReference type="InterPro" id="IPR022385">
    <property type="entry name" value="Rhs_assc_core"/>
</dbReference>
<dbReference type="Pfam" id="PF20148">
    <property type="entry name" value="DUF6531"/>
    <property type="match status" value="1"/>
</dbReference>
<dbReference type="EC" id="3.1.-.-" evidence="8"/>
<dbReference type="EMBL" id="CACRTX010000002">
    <property type="protein sequence ID" value="VYT64981.1"/>
    <property type="molecule type" value="Genomic_DNA"/>
</dbReference>
<evidence type="ECO:0000256" key="3">
    <source>
        <dbReference type="ARBA" id="ARBA00022729"/>
    </source>
</evidence>
<dbReference type="RefSeq" id="WP_260668596.1">
    <property type="nucleotide sequence ID" value="NZ_CABHDD010000007.1"/>
</dbReference>
<dbReference type="GO" id="GO:0016787">
    <property type="term" value="F:hydrolase activity"/>
    <property type="evidence" value="ECO:0007669"/>
    <property type="project" value="UniProtKB-KW"/>
</dbReference>
<dbReference type="NCBIfam" id="TIGR01643">
    <property type="entry name" value="YD_repeat_2x"/>
    <property type="match status" value="7"/>
</dbReference>
<dbReference type="GO" id="GO:0005576">
    <property type="term" value="C:extracellular region"/>
    <property type="evidence" value="ECO:0007669"/>
    <property type="project" value="UniProtKB-SubCell"/>
</dbReference>
<evidence type="ECO:0000256" key="1">
    <source>
        <dbReference type="ARBA" id="ARBA00004613"/>
    </source>
</evidence>
<protein>
    <submittedName>
        <fullName evidence="8">tRNA(Glu)-specific nuclease WapA</fullName>
        <ecNumber evidence="8">3.1.-.-</ecNumber>
    </submittedName>
</protein>
<dbReference type="InterPro" id="IPR050708">
    <property type="entry name" value="T6SS_VgrG/RHS"/>
</dbReference>
<feature type="domain" description="Carbohydrate-binding module family 96" evidence="6">
    <location>
        <begin position="388"/>
        <end position="525"/>
    </location>
</feature>